<evidence type="ECO:0000313" key="3">
    <source>
        <dbReference type="Proteomes" id="UP000286045"/>
    </source>
</evidence>
<dbReference type="Proteomes" id="UP000286045">
    <property type="component" value="Unassembled WGS sequence"/>
</dbReference>
<feature type="compositionally biased region" description="Acidic residues" evidence="1">
    <location>
        <begin position="420"/>
        <end position="434"/>
    </location>
</feature>
<dbReference type="EMBL" id="RYZI01000007">
    <property type="protein sequence ID" value="RWA14534.1"/>
    <property type="molecule type" value="Genomic_DNA"/>
</dbReference>
<sequence length="452" mass="49531">MAEDAPPAHFQSIAEAATASWYAHRASSPNSGQSPFIHQDSTQRQTPASTVAASASASAPPASPAPQPPHPLAASTSASMDPGASSPSSPTSSLRESEARVAAEVGIRSDITAWQSALQSLPFEFANSQQPIHPLAQALIHQPTLRPVEWNQYRQQGGFVPRTAHDYSSLMIYISGQVNPNPCRNCLLRNGPFARCVVSPPAVLAITTLRHACANCTYQNQYKKCTNEPISEQEKARSEMARSITRSKNPTSRPTVPRKPKTNSRTDRDRRRELELQRLLQEQGQHKQQLEDLRDVPMTQSPATLGAGLGDNLASFDEKLRYIRARSPRSRRRIAADMLQWQAAIATVEAEKPAPTPDLSIPSPIREATLNHHLRAPLNNYTPSQLISTSSAATTAHAFAMNPPDRASTINYSVENTYEPMDEDESESDEEDYEGTPWVGPNQPDSIIKAPR</sequence>
<keyword evidence="3" id="KW-1185">Reference proteome</keyword>
<feature type="region of interest" description="Disordered" evidence="1">
    <location>
        <begin position="233"/>
        <end position="270"/>
    </location>
</feature>
<reference evidence="2 3" key="1">
    <citation type="submission" date="2018-12" db="EMBL/GenBank/DDBJ databases">
        <title>Draft genome sequence of Xylaria grammica IHI A82.</title>
        <authorList>
            <person name="Buettner E."/>
            <person name="Kellner H."/>
        </authorList>
    </citation>
    <scope>NUCLEOTIDE SEQUENCE [LARGE SCALE GENOMIC DNA]</scope>
    <source>
        <strain evidence="2 3">IHI A82</strain>
    </source>
</reference>
<comment type="caution">
    <text evidence="2">The sequence shown here is derived from an EMBL/GenBank/DDBJ whole genome shotgun (WGS) entry which is preliminary data.</text>
</comment>
<name>A0A439DJE8_9PEZI</name>
<feature type="compositionally biased region" description="Basic and acidic residues" evidence="1">
    <location>
        <begin position="284"/>
        <end position="295"/>
    </location>
</feature>
<gene>
    <name evidence="2" type="ORF">EKO27_g568</name>
</gene>
<dbReference type="STRING" id="363999.A0A439DJE8"/>
<protein>
    <submittedName>
        <fullName evidence="2">Uncharacterized protein</fullName>
    </submittedName>
</protein>
<dbReference type="InterPro" id="IPR022190">
    <property type="entry name" value="DUF3716"/>
</dbReference>
<dbReference type="AlphaFoldDB" id="A0A439DJE8"/>
<feature type="compositionally biased region" description="Polar residues" evidence="1">
    <location>
        <begin position="244"/>
        <end position="254"/>
    </location>
</feature>
<dbReference type="Pfam" id="PF12511">
    <property type="entry name" value="DUF3716"/>
    <property type="match status" value="1"/>
</dbReference>
<evidence type="ECO:0000256" key="1">
    <source>
        <dbReference type="SAM" id="MobiDB-lite"/>
    </source>
</evidence>
<proteinExistence type="predicted"/>
<evidence type="ECO:0000313" key="2">
    <source>
        <dbReference type="EMBL" id="RWA14534.1"/>
    </source>
</evidence>
<accession>A0A439DJE8</accession>
<feature type="compositionally biased region" description="Pro residues" evidence="1">
    <location>
        <begin position="61"/>
        <end position="71"/>
    </location>
</feature>
<feature type="region of interest" description="Disordered" evidence="1">
    <location>
        <begin position="22"/>
        <end position="97"/>
    </location>
</feature>
<feature type="compositionally biased region" description="Polar residues" evidence="1">
    <location>
        <begin position="27"/>
        <end position="46"/>
    </location>
</feature>
<feature type="region of interest" description="Disordered" evidence="1">
    <location>
        <begin position="282"/>
        <end position="306"/>
    </location>
</feature>
<organism evidence="2 3">
    <name type="scientific">Xylaria grammica</name>
    <dbReference type="NCBI Taxonomy" id="363999"/>
    <lineage>
        <taxon>Eukaryota</taxon>
        <taxon>Fungi</taxon>
        <taxon>Dikarya</taxon>
        <taxon>Ascomycota</taxon>
        <taxon>Pezizomycotina</taxon>
        <taxon>Sordariomycetes</taxon>
        <taxon>Xylariomycetidae</taxon>
        <taxon>Xylariales</taxon>
        <taxon>Xylariaceae</taxon>
        <taxon>Xylaria</taxon>
    </lineage>
</organism>
<feature type="compositionally biased region" description="Low complexity" evidence="1">
    <location>
        <begin position="47"/>
        <end position="60"/>
    </location>
</feature>
<feature type="region of interest" description="Disordered" evidence="1">
    <location>
        <begin position="404"/>
        <end position="452"/>
    </location>
</feature>